<feature type="domain" description="tRNA nucleotidyltransferase/poly(A) polymerase RNA and SrmB- binding" evidence="13">
    <location>
        <begin position="162"/>
        <end position="226"/>
    </location>
</feature>
<evidence type="ECO:0000313" key="14">
    <source>
        <dbReference type="EMBL" id="MUG33275.1"/>
    </source>
</evidence>
<keyword evidence="6" id="KW-0547">Nucleotide-binding</keyword>
<evidence type="ECO:0000256" key="7">
    <source>
        <dbReference type="ARBA" id="ARBA00022800"/>
    </source>
</evidence>
<keyword evidence="15" id="KW-1185">Reference proteome</keyword>
<dbReference type="GO" id="GO:0004810">
    <property type="term" value="F:CCA tRNA nucleotidyltransferase activity"/>
    <property type="evidence" value="ECO:0007669"/>
    <property type="project" value="InterPro"/>
</dbReference>
<dbReference type="InterPro" id="IPR043519">
    <property type="entry name" value="NT_sf"/>
</dbReference>
<keyword evidence="8" id="KW-0067">ATP-binding</keyword>
<dbReference type="Gene3D" id="1.10.3090.10">
    <property type="entry name" value="cca-adding enzyme, domain 2"/>
    <property type="match status" value="1"/>
</dbReference>
<dbReference type="SUPFAM" id="SSF81891">
    <property type="entry name" value="Poly A polymerase C-terminal region-like"/>
    <property type="match status" value="1"/>
</dbReference>
<dbReference type="EMBL" id="WFKQ01000013">
    <property type="protein sequence ID" value="MUG33275.1"/>
    <property type="molecule type" value="Genomic_DNA"/>
</dbReference>
<evidence type="ECO:0000259" key="13">
    <source>
        <dbReference type="Pfam" id="PF12627"/>
    </source>
</evidence>
<dbReference type="Gene3D" id="3.30.460.10">
    <property type="entry name" value="Beta Polymerase, domain 2"/>
    <property type="match status" value="1"/>
</dbReference>
<evidence type="ECO:0000313" key="15">
    <source>
        <dbReference type="Proteomes" id="UP000442109"/>
    </source>
</evidence>
<dbReference type="Pfam" id="PF01743">
    <property type="entry name" value="PolyA_pol"/>
    <property type="match status" value="1"/>
</dbReference>
<reference evidence="14 15" key="1">
    <citation type="journal article" date="2019" name="PLoS ONE">
        <title>Pup mortality in New Zealand sea lions (Phocarctos hookeri) at Enderby Island, Auckland Islands, 2013-18.</title>
        <authorList>
            <person name="Michael S.A."/>
            <person name="Hayman D.T.S."/>
            <person name="Gray R."/>
            <person name="Zhang J."/>
            <person name="Rogers L."/>
            <person name="Roe W.D."/>
        </authorList>
    </citation>
    <scope>NUCLEOTIDE SEQUENCE [LARGE SCALE GENOMIC DNA]</scope>
    <source>
        <strain evidence="14 15">SM868</strain>
    </source>
</reference>
<dbReference type="GO" id="GO:0042245">
    <property type="term" value="P:RNA repair"/>
    <property type="evidence" value="ECO:0007669"/>
    <property type="project" value="UniProtKB-KW"/>
</dbReference>
<keyword evidence="9" id="KW-0460">Magnesium</keyword>
<evidence type="ECO:0000256" key="5">
    <source>
        <dbReference type="ARBA" id="ARBA00022723"/>
    </source>
</evidence>
<dbReference type="PANTHER" id="PTHR47545:SF1">
    <property type="entry name" value="MULTIFUNCTIONAL CCA PROTEIN"/>
    <property type="match status" value="1"/>
</dbReference>
<name>A0A844M3K4_9GAMM</name>
<protein>
    <submittedName>
        <fullName evidence="14">tRNA cytidylyltransferase</fullName>
    </submittedName>
</protein>
<dbReference type="RefSeq" id="WP_155587667.1">
    <property type="nucleotide sequence ID" value="NZ_WFKQ01000013.1"/>
</dbReference>
<dbReference type="PANTHER" id="PTHR47545">
    <property type="entry name" value="MULTIFUNCTIONAL CCA PROTEIN"/>
    <property type="match status" value="1"/>
</dbReference>
<proteinExistence type="inferred from homology"/>
<evidence type="ECO:0000256" key="1">
    <source>
        <dbReference type="ARBA" id="ARBA00001946"/>
    </source>
</evidence>
<dbReference type="CDD" id="cd05398">
    <property type="entry name" value="NT_ClassII-CCAase"/>
    <property type="match status" value="1"/>
</dbReference>
<keyword evidence="5" id="KW-0479">Metal-binding</keyword>
<evidence type="ECO:0000256" key="3">
    <source>
        <dbReference type="ARBA" id="ARBA00022694"/>
    </source>
</evidence>
<gene>
    <name evidence="14" type="ORF">GB996_10830</name>
</gene>
<comment type="cofactor">
    <cofactor evidence="1">
        <name>Mg(2+)</name>
        <dbReference type="ChEBI" id="CHEBI:18420"/>
    </cofactor>
</comment>
<feature type="domain" description="Poly A polymerase head" evidence="12">
    <location>
        <begin position="3"/>
        <end position="131"/>
    </location>
</feature>
<dbReference type="InterPro" id="IPR050124">
    <property type="entry name" value="tRNA_CCA-adding_enzyme"/>
</dbReference>
<comment type="similarity">
    <text evidence="11">Belongs to the tRNA nucleotidyltransferase/poly(A) polymerase family.</text>
</comment>
<dbReference type="PIRSF" id="PIRSF000813">
    <property type="entry name" value="CCA_bact"/>
    <property type="match status" value="1"/>
</dbReference>
<accession>A0A844M3K4</accession>
<sequence>MQVYIVGGAVRDELLNRPYTDKDFVVVGATPEQMIEAGFIQVGADFPVFLHPKTKEEYALARTERKSGKGYKGFEVYASPEVTIEEDLLRRDLTINAMAIEVKSLMDDTILTGEVIDPYGGRDDIKTKTLRHVSEAFSEDPLRVLRIARFYGRFYDPKADHNFSIAPDTLALIATINDSDELACLTAERVWQETSRALMQDCPYAYLDCLQYMGALPHIFPSIANALGDDKIKALVFQALQLAGQLNLSLQQRWAIIMLSFAQEVIDVLNPRHHSNHHPHQIDEALFSAWASKLKQVSHNLKVPKKTTQFAASYANCSGYLAAYPYLGQHSDSDANSLSKLIVLTKADKDPSELHELIQLHKVIEMAWQQLEMTDFIKAYTQISMSDIDPDLQGSAIGTALSAARINAIAQIL</sequence>
<keyword evidence="3" id="KW-0819">tRNA processing</keyword>
<organism evidence="14 15">
    <name type="scientific">Psychrobacter sanguinis</name>
    <dbReference type="NCBI Taxonomy" id="861445"/>
    <lineage>
        <taxon>Bacteria</taxon>
        <taxon>Pseudomonadati</taxon>
        <taxon>Pseudomonadota</taxon>
        <taxon>Gammaproteobacteria</taxon>
        <taxon>Moraxellales</taxon>
        <taxon>Moraxellaceae</taxon>
        <taxon>Psychrobacter</taxon>
    </lineage>
</organism>
<dbReference type="InterPro" id="IPR012006">
    <property type="entry name" value="CCA_bact"/>
</dbReference>
<evidence type="ECO:0000256" key="8">
    <source>
        <dbReference type="ARBA" id="ARBA00022840"/>
    </source>
</evidence>
<dbReference type="GO" id="GO:0005524">
    <property type="term" value="F:ATP binding"/>
    <property type="evidence" value="ECO:0007669"/>
    <property type="project" value="UniProtKB-KW"/>
</dbReference>
<evidence type="ECO:0000256" key="9">
    <source>
        <dbReference type="ARBA" id="ARBA00022842"/>
    </source>
</evidence>
<dbReference type="GO" id="GO:0003723">
    <property type="term" value="F:RNA binding"/>
    <property type="evidence" value="ECO:0007669"/>
    <property type="project" value="UniProtKB-KW"/>
</dbReference>
<evidence type="ECO:0000256" key="4">
    <source>
        <dbReference type="ARBA" id="ARBA00022695"/>
    </source>
</evidence>
<keyword evidence="4 14" id="KW-0548">Nucleotidyltransferase</keyword>
<evidence type="ECO:0000256" key="10">
    <source>
        <dbReference type="ARBA" id="ARBA00022884"/>
    </source>
</evidence>
<dbReference type="GO" id="GO:0001680">
    <property type="term" value="P:tRNA 3'-terminal CCA addition"/>
    <property type="evidence" value="ECO:0007669"/>
    <property type="project" value="InterPro"/>
</dbReference>
<dbReference type="AlphaFoldDB" id="A0A844M3K4"/>
<comment type="caution">
    <text evidence="14">The sequence shown here is derived from an EMBL/GenBank/DDBJ whole genome shotgun (WGS) entry which is preliminary data.</text>
</comment>
<dbReference type="OrthoDB" id="9805698at2"/>
<dbReference type="Proteomes" id="UP000442109">
    <property type="component" value="Unassembled WGS sequence"/>
</dbReference>
<evidence type="ECO:0000256" key="11">
    <source>
        <dbReference type="RuleBase" id="RU003953"/>
    </source>
</evidence>
<dbReference type="InterPro" id="IPR002646">
    <property type="entry name" value="PolA_pol_head_dom"/>
</dbReference>
<dbReference type="Pfam" id="PF12627">
    <property type="entry name" value="PolyA_pol_RNAbd"/>
    <property type="match status" value="1"/>
</dbReference>
<evidence type="ECO:0000259" key="12">
    <source>
        <dbReference type="Pfam" id="PF01743"/>
    </source>
</evidence>
<keyword evidence="7" id="KW-0692">RNA repair</keyword>
<evidence type="ECO:0000256" key="6">
    <source>
        <dbReference type="ARBA" id="ARBA00022741"/>
    </source>
</evidence>
<keyword evidence="2 11" id="KW-0808">Transferase</keyword>
<dbReference type="GO" id="GO:0046872">
    <property type="term" value="F:metal ion binding"/>
    <property type="evidence" value="ECO:0007669"/>
    <property type="project" value="UniProtKB-KW"/>
</dbReference>
<dbReference type="SUPFAM" id="SSF81301">
    <property type="entry name" value="Nucleotidyltransferase"/>
    <property type="match status" value="1"/>
</dbReference>
<dbReference type="InterPro" id="IPR032828">
    <property type="entry name" value="PolyA_RNA-bd"/>
</dbReference>
<evidence type="ECO:0000256" key="2">
    <source>
        <dbReference type="ARBA" id="ARBA00022679"/>
    </source>
</evidence>
<keyword evidence="10 11" id="KW-0694">RNA-binding</keyword>